<dbReference type="SMART" id="SM01092">
    <property type="entry name" value="CO_deh_flav_C"/>
    <property type="match status" value="1"/>
</dbReference>
<dbReference type="InterPro" id="IPR036683">
    <property type="entry name" value="CO_DH_flav_C_dom_sf"/>
</dbReference>
<dbReference type="InterPro" id="IPR002346">
    <property type="entry name" value="Mopterin_DH_FAD-bd"/>
</dbReference>
<keyword evidence="2" id="KW-0274">FAD</keyword>
<dbReference type="Gene3D" id="3.30.43.10">
    <property type="entry name" value="Uridine Diphospho-n-acetylenolpyruvylglucosamine Reductase, domain 2"/>
    <property type="match status" value="1"/>
</dbReference>
<dbReference type="GO" id="GO:0071949">
    <property type="term" value="F:FAD binding"/>
    <property type="evidence" value="ECO:0007669"/>
    <property type="project" value="InterPro"/>
</dbReference>
<sequence length="292" mass="32618">MIAYDFFTTQKLEEALDYLDRLEKVKVLAGGTDLLVDMHKKSPRLPPISYLLDISNLEVLKFIRPADHYVEIGSLITHSKLIKEPLLNHNFPLLVEAARTIGSTQIRNRGTIGGNLVNASPAADLLPPLIALKAEVVLTSKKSERVLPLEEFLAGPYKTKIEANELLTKIKIPLLGDHYYTDFQKIGRRKAMSIARLSIALVVKIDEKSIFQDVRVVPGSATPYPQSLSKVEKAIEGKSINKIDLEEIGRIISEEMISITGVRWSTPYKKPTIAILLKRSLEKVIKESKTNA</sequence>
<dbReference type="Gene3D" id="3.30.465.10">
    <property type="match status" value="1"/>
</dbReference>
<reference evidence="5 8" key="1">
    <citation type="journal article" date="2016" name="Environ. Microbiol.">
        <title>Genomic resolution of a cold subsurface aquifer community provides metabolic insights for novel microbes adapted to high CO concentrations.</title>
        <authorList>
            <person name="Probst A.J."/>
            <person name="Castelle C.J."/>
            <person name="Singh A."/>
            <person name="Brown C.T."/>
            <person name="Anantharaman K."/>
            <person name="Sharon I."/>
            <person name="Hug L.A."/>
            <person name="Burstein D."/>
            <person name="Emerson J.B."/>
            <person name="Thomas B.C."/>
            <person name="Banfield J.F."/>
        </authorList>
    </citation>
    <scope>NUCLEOTIDE SEQUENCE [LARGE SCALE GENOMIC DNA]</scope>
    <source>
        <strain evidence="5">CG2_30_33_13</strain>
    </source>
</reference>
<evidence type="ECO:0000256" key="3">
    <source>
        <dbReference type="ARBA" id="ARBA00023002"/>
    </source>
</evidence>
<proteinExistence type="predicted"/>
<evidence type="ECO:0000313" key="7">
    <source>
        <dbReference type="EMBL" id="PJB56111.1"/>
    </source>
</evidence>
<dbReference type="STRING" id="1805029.AUK42_00325"/>
<dbReference type="EMBL" id="PFIP01000094">
    <property type="protein sequence ID" value="PIX34216.1"/>
    <property type="molecule type" value="Genomic_DNA"/>
</dbReference>
<reference evidence="6" key="2">
    <citation type="submission" date="2017-09" db="EMBL/GenBank/DDBJ databases">
        <title>Depth-based differentiation of microbial function through sediment-hosted aquifers and enrichment of novel symbionts in the deep terrestrial subsurface.</title>
        <authorList>
            <person name="Probst A.J."/>
            <person name="Ladd B."/>
            <person name="Jarett J.K."/>
            <person name="Geller-Mcgrath D.E."/>
            <person name="Sieber C.M.K."/>
            <person name="Emerson J.B."/>
            <person name="Anantharaman K."/>
            <person name="Thomas B.C."/>
            <person name="Malmstrom R."/>
            <person name="Stieglmeier M."/>
            <person name="Klingl A."/>
            <person name="Woyke T."/>
            <person name="Ryan C.M."/>
            <person name="Banfield J.F."/>
        </authorList>
    </citation>
    <scope>NUCLEOTIDE SEQUENCE</scope>
    <source>
        <strain evidence="6">CG_4_8_14_3_um_filter_34_18</strain>
    </source>
</reference>
<dbReference type="Gene3D" id="3.30.390.50">
    <property type="entry name" value="CO dehydrogenase flavoprotein, C-terminal domain"/>
    <property type="match status" value="1"/>
</dbReference>
<evidence type="ECO:0000259" key="4">
    <source>
        <dbReference type="PROSITE" id="PS51387"/>
    </source>
</evidence>
<dbReference type="Proteomes" id="UP000182763">
    <property type="component" value="Unassembled WGS sequence"/>
</dbReference>
<evidence type="ECO:0000313" key="6">
    <source>
        <dbReference type="EMBL" id="PIX34216.1"/>
    </source>
</evidence>
<dbReference type="SUPFAM" id="SSF56176">
    <property type="entry name" value="FAD-binding/transporter-associated domain-like"/>
    <property type="match status" value="1"/>
</dbReference>
<organism evidence="5 8">
    <name type="scientific">Candidatus Infernicultor aquiphilus</name>
    <dbReference type="NCBI Taxonomy" id="1805029"/>
    <lineage>
        <taxon>Bacteria</taxon>
        <taxon>Pseudomonadati</taxon>
        <taxon>Atribacterota</taxon>
        <taxon>Candidatus Phoenicimicrobiia</taxon>
        <taxon>Candidatus Pheonicimicrobiales</taxon>
        <taxon>Candidatus Phoenicimicrobiaceae</taxon>
        <taxon>Candidatus Infernicultor</taxon>
    </lineage>
</organism>
<dbReference type="FunFam" id="3.30.465.10:FF:000017">
    <property type="entry name" value="Xanthine dehydrogenase, FAD binding subunit"/>
    <property type="match status" value="1"/>
</dbReference>
<dbReference type="PANTHER" id="PTHR42659:SF2">
    <property type="entry name" value="XANTHINE DEHYDROGENASE SUBUNIT C-RELATED"/>
    <property type="match status" value="1"/>
</dbReference>
<comment type="caution">
    <text evidence="5">The sequence shown here is derived from an EMBL/GenBank/DDBJ whole genome shotgun (WGS) entry which is preliminary data.</text>
</comment>
<keyword evidence="3" id="KW-0560">Oxidoreductase</keyword>
<dbReference type="PROSITE" id="PS51387">
    <property type="entry name" value="FAD_PCMH"/>
    <property type="match status" value="1"/>
</dbReference>
<feature type="domain" description="FAD-binding PCMH-type" evidence="4">
    <location>
        <begin position="1"/>
        <end position="177"/>
    </location>
</feature>
<dbReference type="InterPro" id="IPR051312">
    <property type="entry name" value="Diverse_Substr_Oxidored"/>
</dbReference>
<protein>
    <submittedName>
        <fullName evidence="5">Molybdopterin dehydrogenase</fullName>
    </submittedName>
</protein>
<dbReference type="InterPro" id="IPR005107">
    <property type="entry name" value="CO_DH_flav_C"/>
</dbReference>
<keyword evidence="1" id="KW-0285">Flavoprotein</keyword>
<dbReference type="InterPro" id="IPR016169">
    <property type="entry name" value="FAD-bd_PCMH_sub2"/>
</dbReference>
<dbReference type="InterPro" id="IPR016166">
    <property type="entry name" value="FAD-bd_PCMH"/>
</dbReference>
<dbReference type="AlphaFoldDB" id="A0A1J5H797"/>
<evidence type="ECO:0000313" key="9">
    <source>
        <dbReference type="Proteomes" id="UP000228560"/>
    </source>
</evidence>
<dbReference type="Pfam" id="PF03450">
    <property type="entry name" value="CO_deh_flav_C"/>
    <property type="match status" value="1"/>
</dbReference>
<dbReference type="PANTHER" id="PTHR42659">
    <property type="entry name" value="XANTHINE DEHYDROGENASE SUBUNIT C-RELATED"/>
    <property type="match status" value="1"/>
</dbReference>
<dbReference type="GO" id="GO:0016491">
    <property type="term" value="F:oxidoreductase activity"/>
    <property type="evidence" value="ECO:0007669"/>
    <property type="project" value="UniProtKB-KW"/>
</dbReference>
<accession>A0A2M8CAN8</accession>
<dbReference type="Pfam" id="PF00941">
    <property type="entry name" value="FAD_binding_5"/>
    <property type="match status" value="1"/>
</dbReference>
<evidence type="ECO:0000313" key="5">
    <source>
        <dbReference type="EMBL" id="OIP75008.1"/>
    </source>
</evidence>
<evidence type="ECO:0000313" key="8">
    <source>
        <dbReference type="Proteomes" id="UP000182763"/>
    </source>
</evidence>
<dbReference type="Proteomes" id="UP000228560">
    <property type="component" value="Unassembled WGS sequence"/>
</dbReference>
<accession>A0A2M7K7W1</accession>
<dbReference type="EMBL" id="MNYY01000007">
    <property type="protein sequence ID" value="OIP75008.1"/>
    <property type="molecule type" value="Genomic_DNA"/>
</dbReference>
<dbReference type="InterPro" id="IPR036318">
    <property type="entry name" value="FAD-bd_PCMH-like_sf"/>
</dbReference>
<gene>
    <name evidence="5" type="ORF">AUK42_00325</name>
    <name evidence="7" type="ORF">CO097_06060</name>
    <name evidence="6" type="ORF">COZ58_04755</name>
</gene>
<dbReference type="SUPFAM" id="SSF55447">
    <property type="entry name" value="CO dehydrogenase flavoprotein C-terminal domain-like"/>
    <property type="match status" value="1"/>
</dbReference>
<reference evidence="9 10" key="3">
    <citation type="submission" date="2017-09" db="EMBL/GenBank/DDBJ databases">
        <title>Depth-based differentiation of microbial function through sediment-hosted aquifers and enrichment of novel symbionts in the deep terrestrial subsurface.</title>
        <authorList>
            <person name="Probst A.J."/>
            <person name="Ladd B."/>
            <person name="Jarett J.K."/>
            <person name="Geller-Mcgrath D.E."/>
            <person name="Sieber C.M."/>
            <person name="Emerson J.B."/>
            <person name="Anantharaman K."/>
            <person name="Thomas B.C."/>
            <person name="Malmstrom R."/>
            <person name="Stieglmeier M."/>
            <person name="Klingl A."/>
            <person name="Woyke T."/>
            <person name="Ryan C.M."/>
            <person name="Banfield J.F."/>
        </authorList>
    </citation>
    <scope>NUCLEOTIDE SEQUENCE [LARGE SCALE GENOMIC DNA]</scope>
    <source>
        <strain evidence="7">CG_4_9_14_3_um_filter_33_16</strain>
    </source>
</reference>
<name>A0A1J5H797_9BACT</name>
<dbReference type="EMBL" id="PFTV01000150">
    <property type="protein sequence ID" value="PJB56111.1"/>
    <property type="molecule type" value="Genomic_DNA"/>
</dbReference>
<dbReference type="Proteomes" id="UP000231493">
    <property type="component" value="Unassembled WGS sequence"/>
</dbReference>
<evidence type="ECO:0000313" key="10">
    <source>
        <dbReference type="Proteomes" id="UP000231493"/>
    </source>
</evidence>
<evidence type="ECO:0000256" key="2">
    <source>
        <dbReference type="ARBA" id="ARBA00022827"/>
    </source>
</evidence>
<evidence type="ECO:0000256" key="1">
    <source>
        <dbReference type="ARBA" id="ARBA00022630"/>
    </source>
</evidence>
<dbReference type="InterPro" id="IPR016167">
    <property type="entry name" value="FAD-bd_PCMH_sub1"/>
</dbReference>
<accession>A0A1J5H797</accession>